<evidence type="ECO:0000256" key="1">
    <source>
        <dbReference type="ARBA" id="ARBA00006328"/>
    </source>
</evidence>
<dbReference type="PANTHER" id="PTHR42748">
    <property type="entry name" value="NITROGEN METABOLITE REPRESSION PROTEIN NMRA FAMILY MEMBER"/>
    <property type="match status" value="1"/>
</dbReference>
<protein>
    <recommendedName>
        <fullName evidence="4">NmrA-like domain-containing protein</fullName>
    </recommendedName>
</protein>
<feature type="domain" description="NmrA-like" evidence="4">
    <location>
        <begin position="40"/>
        <end position="342"/>
    </location>
</feature>
<evidence type="ECO:0000256" key="2">
    <source>
        <dbReference type="ARBA" id="ARBA00022857"/>
    </source>
</evidence>
<organism evidence="5 6">
    <name type="scientific">Periconia digitata</name>
    <dbReference type="NCBI Taxonomy" id="1303443"/>
    <lineage>
        <taxon>Eukaryota</taxon>
        <taxon>Fungi</taxon>
        <taxon>Dikarya</taxon>
        <taxon>Ascomycota</taxon>
        <taxon>Pezizomycotina</taxon>
        <taxon>Dothideomycetes</taxon>
        <taxon>Pleosporomycetidae</taxon>
        <taxon>Pleosporales</taxon>
        <taxon>Massarineae</taxon>
        <taxon>Periconiaceae</taxon>
        <taxon>Periconia</taxon>
    </lineage>
</organism>
<dbReference type="InterPro" id="IPR051164">
    <property type="entry name" value="NmrA-like_oxidored"/>
</dbReference>
<dbReference type="OrthoDB" id="300709at2759"/>
<evidence type="ECO:0000313" key="6">
    <source>
        <dbReference type="Proteomes" id="UP001152607"/>
    </source>
</evidence>
<accession>A0A9W4UFQ4</accession>
<dbReference type="Proteomes" id="UP001152607">
    <property type="component" value="Unassembled WGS sequence"/>
</dbReference>
<gene>
    <name evidence="5" type="ORF">PDIGIT_LOCUS8436</name>
</gene>
<evidence type="ECO:0000313" key="5">
    <source>
        <dbReference type="EMBL" id="CAI6335356.1"/>
    </source>
</evidence>
<feature type="region of interest" description="Disordered" evidence="3">
    <location>
        <begin position="1"/>
        <end position="33"/>
    </location>
</feature>
<keyword evidence="6" id="KW-1185">Reference proteome</keyword>
<comment type="caution">
    <text evidence="5">The sequence shown here is derived from an EMBL/GenBank/DDBJ whole genome shotgun (WGS) entry which is preliminary data.</text>
</comment>
<reference evidence="5" key="1">
    <citation type="submission" date="2023-01" db="EMBL/GenBank/DDBJ databases">
        <authorList>
            <person name="Van Ghelder C."/>
            <person name="Rancurel C."/>
        </authorList>
    </citation>
    <scope>NUCLEOTIDE SEQUENCE</scope>
    <source>
        <strain evidence="5">CNCM I-4278</strain>
    </source>
</reference>
<evidence type="ECO:0000256" key="3">
    <source>
        <dbReference type="SAM" id="MobiDB-lite"/>
    </source>
</evidence>
<comment type="similarity">
    <text evidence="1">Belongs to the NmrA-type oxidoreductase family.</text>
</comment>
<dbReference type="GO" id="GO:0005634">
    <property type="term" value="C:nucleus"/>
    <property type="evidence" value="ECO:0007669"/>
    <property type="project" value="TreeGrafter"/>
</dbReference>
<dbReference type="SUPFAM" id="SSF51735">
    <property type="entry name" value="NAD(P)-binding Rossmann-fold domains"/>
    <property type="match status" value="1"/>
</dbReference>
<dbReference type="PANTHER" id="PTHR42748:SF11">
    <property type="entry name" value="NMRA-LIKE DOMAIN-CONTAINING PROTEIN"/>
    <property type="match status" value="1"/>
</dbReference>
<dbReference type="EMBL" id="CAOQHR010000005">
    <property type="protein sequence ID" value="CAI6335356.1"/>
    <property type="molecule type" value="Genomic_DNA"/>
</dbReference>
<dbReference type="Gene3D" id="3.40.50.720">
    <property type="entry name" value="NAD(P)-binding Rossmann-like Domain"/>
    <property type="match status" value="1"/>
</dbReference>
<evidence type="ECO:0000259" key="4">
    <source>
        <dbReference type="Pfam" id="PF05368"/>
    </source>
</evidence>
<dbReference type="CDD" id="cd05251">
    <property type="entry name" value="NmrA_like_SDR_a"/>
    <property type="match status" value="1"/>
</dbReference>
<dbReference type="InterPro" id="IPR036291">
    <property type="entry name" value="NAD(P)-bd_dom_sf"/>
</dbReference>
<dbReference type="InterPro" id="IPR008030">
    <property type="entry name" value="NmrA-like"/>
</dbReference>
<sequence>MTLRYEQNTINSTNSSNPLAFPQTNSFPANNLTPNSTPTMSKLLVVLGATGHQGTSLINHVFADPTLSSIYKIRAITRDTTSAKSVALASKVQVVQADITSRDSITAALKDAHTIFYTTFPSWEADKDRDHQYTSGTMVADVAVAQGAQYIIYSTLPAIKTISQGKYTKVTVFDVKAEIEDYIRTLPIKSAFVSLGSFMENYEEQFFLKPQKNDAGEYILKRNHSLDTLWPLLDATSDTGKFVGAILAAPAEFEGKRLHCAAKIYTYAEVIALLEKSSGKKIVFQQVSSEEFAKGIPVLQEVFVEASKWGEEFGYFGPGQEELVNEAVKVVRGKLTTFEEFLERQPFTLE</sequence>
<dbReference type="Gene3D" id="3.90.25.10">
    <property type="entry name" value="UDP-galactose 4-epimerase, domain 1"/>
    <property type="match status" value="1"/>
</dbReference>
<keyword evidence="2" id="KW-0521">NADP</keyword>
<dbReference type="Pfam" id="PF05368">
    <property type="entry name" value="NmrA"/>
    <property type="match status" value="1"/>
</dbReference>
<name>A0A9W4UFQ4_9PLEO</name>
<dbReference type="AlphaFoldDB" id="A0A9W4UFQ4"/>
<proteinExistence type="inferred from homology"/>